<keyword evidence="12" id="KW-1185">Reference proteome</keyword>
<dbReference type="Proteomes" id="UP000596202">
    <property type="component" value="Chromosome"/>
</dbReference>
<accession>A0A378RTS7</accession>
<dbReference type="OrthoDB" id="18749at2"/>
<feature type="transmembrane region" description="Helical" evidence="9">
    <location>
        <begin position="32"/>
        <end position="57"/>
    </location>
</feature>
<dbReference type="EMBL" id="CP068108">
    <property type="protein sequence ID" value="QQT99235.1"/>
    <property type="molecule type" value="Genomic_DNA"/>
</dbReference>
<feature type="transmembrane region" description="Helical" evidence="9">
    <location>
        <begin position="309"/>
        <end position="328"/>
    </location>
</feature>
<dbReference type="EMBL" id="UGQL01000001">
    <property type="protein sequence ID" value="STZ28460.1"/>
    <property type="molecule type" value="Genomic_DNA"/>
</dbReference>
<dbReference type="Proteomes" id="UP000255024">
    <property type="component" value="Unassembled WGS sequence"/>
</dbReference>
<dbReference type="PANTHER" id="PTHR46997:SF2">
    <property type="entry name" value="TYROSINE-SPECIFIC TRANSPORT SYSTEM"/>
    <property type="match status" value="1"/>
</dbReference>
<feature type="transmembrane region" description="Helical" evidence="9">
    <location>
        <begin position="368"/>
        <end position="393"/>
    </location>
</feature>
<dbReference type="PANTHER" id="PTHR46997">
    <property type="entry name" value="LOW AFFINITY TRYPTOPHAN PERMEASE-RELATED"/>
    <property type="match status" value="1"/>
</dbReference>
<evidence type="ECO:0000256" key="4">
    <source>
        <dbReference type="ARBA" id="ARBA00022519"/>
    </source>
</evidence>
<evidence type="ECO:0000256" key="9">
    <source>
        <dbReference type="SAM" id="Phobius"/>
    </source>
</evidence>
<evidence type="ECO:0000256" key="3">
    <source>
        <dbReference type="ARBA" id="ARBA00022475"/>
    </source>
</evidence>
<dbReference type="GO" id="GO:0005886">
    <property type="term" value="C:plasma membrane"/>
    <property type="evidence" value="ECO:0007669"/>
    <property type="project" value="UniProtKB-SubCell"/>
</dbReference>
<reference evidence="10 13" key="2">
    <citation type="submission" date="2021-01" db="EMBL/GenBank/DDBJ databases">
        <title>FDA dAtabase for Regulatory Grade micrObial Sequences (FDA-ARGOS): Supporting development and validation of Infectious Disease Dx tests.</title>
        <authorList>
            <person name="Sproer C."/>
            <person name="Gronow S."/>
            <person name="Severitt S."/>
            <person name="Schroder I."/>
            <person name="Tallon L."/>
            <person name="Sadzewicz L."/>
            <person name="Zhao X."/>
            <person name="Boylan J."/>
            <person name="Ott S."/>
            <person name="Bowen H."/>
            <person name="Vavikolanu K."/>
            <person name="Mehta A."/>
            <person name="Aluvathingal J."/>
            <person name="Nadendla S."/>
            <person name="Lowell S."/>
            <person name="Myers T."/>
            <person name="Yan Y."/>
            <person name="Sichtig H."/>
        </authorList>
    </citation>
    <scope>NUCLEOTIDE SEQUENCE [LARGE SCALE GENOMIC DNA]</scope>
    <source>
        <strain evidence="10 13">FDAARGOS_1131</strain>
    </source>
</reference>
<feature type="transmembrane region" description="Helical" evidence="9">
    <location>
        <begin position="78"/>
        <end position="100"/>
    </location>
</feature>
<name>A0A378RTS7_MYROD</name>
<dbReference type="InterPro" id="IPR018227">
    <property type="entry name" value="Amino_acid_transport_2"/>
</dbReference>
<evidence type="ECO:0000256" key="5">
    <source>
        <dbReference type="ARBA" id="ARBA00022692"/>
    </source>
</evidence>
<dbReference type="PRINTS" id="PR00166">
    <property type="entry name" value="AROAAPRMEASE"/>
</dbReference>
<feature type="transmembrane region" description="Helical" evidence="9">
    <location>
        <begin position="334"/>
        <end position="356"/>
    </location>
</feature>
<keyword evidence="4" id="KW-0997">Cell inner membrane</keyword>
<protein>
    <submittedName>
        <fullName evidence="11">Tyrosine permease</fullName>
    </submittedName>
    <submittedName>
        <fullName evidence="10">Tyrosine transporter TyrP</fullName>
    </submittedName>
</protein>
<feature type="transmembrane region" description="Helical" evidence="9">
    <location>
        <begin position="272"/>
        <end position="297"/>
    </location>
</feature>
<comment type="subcellular location">
    <subcellularLocation>
        <location evidence="1">Cell inner membrane</location>
        <topology evidence="1">Multi-pass membrane protein</topology>
    </subcellularLocation>
</comment>
<evidence type="ECO:0000256" key="2">
    <source>
        <dbReference type="ARBA" id="ARBA00022448"/>
    </source>
</evidence>
<organism evidence="11 12">
    <name type="scientific">Myroides odoratus</name>
    <name type="common">Flavobacterium odoratum</name>
    <dbReference type="NCBI Taxonomy" id="256"/>
    <lineage>
        <taxon>Bacteria</taxon>
        <taxon>Pseudomonadati</taxon>
        <taxon>Bacteroidota</taxon>
        <taxon>Flavobacteriia</taxon>
        <taxon>Flavobacteriales</taxon>
        <taxon>Flavobacteriaceae</taxon>
        <taxon>Myroides</taxon>
    </lineage>
</organism>
<evidence type="ECO:0000313" key="10">
    <source>
        <dbReference type="EMBL" id="QQT99235.1"/>
    </source>
</evidence>
<keyword evidence="8 9" id="KW-0472">Membrane</keyword>
<dbReference type="GO" id="GO:0003333">
    <property type="term" value="P:amino acid transmembrane transport"/>
    <property type="evidence" value="ECO:0007669"/>
    <property type="project" value="InterPro"/>
</dbReference>
<feature type="transmembrane region" description="Helical" evidence="9">
    <location>
        <begin position="180"/>
        <end position="203"/>
    </location>
</feature>
<keyword evidence="5 9" id="KW-0812">Transmembrane</keyword>
<dbReference type="Gene3D" id="1.20.1740.10">
    <property type="entry name" value="Amino acid/polyamine transporter I"/>
    <property type="match status" value="1"/>
</dbReference>
<feature type="transmembrane region" description="Helical" evidence="9">
    <location>
        <begin position="215"/>
        <end position="231"/>
    </location>
</feature>
<evidence type="ECO:0000313" key="11">
    <source>
        <dbReference type="EMBL" id="STZ28460.1"/>
    </source>
</evidence>
<dbReference type="Pfam" id="PF03222">
    <property type="entry name" value="Trp_Tyr_perm"/>
    <property type="match status" value="1"/>
</dbReference>
<evidence type="ECO:0000313" key="12">
    <source>
        <dbReference type="Proteomes" id="UP000255024"/>
    </source>
</evidence>
<proteinExistence type="predicted"/>
<evidence type="ECO:0000256" key="8">
    <source>
        <dbReference type="ARBA" id="ARBA00023136"/>
    </source>
</evidence>
<dbReference type="RefSeq" id="WP_002987076.1">
    <property type="nucleotide sequence ID" value="NZ_CP068107.1"/>
</dbReference>
<keyword evidence="7 9" id="KW-1133">Transmembrane helix</keyword>
<evidence type="ECO:0000256" key="1">
    <source>
        <dbReference type="ARBA" id="ARBA00004429"/>
    </source>
</evidence>
<feature type="transmembrane region" description="Helical" evidence="9">
    <location>
        <begin position="120"/>
        <end position="141"/>
    </location>
</feature>
<dbReference type="GeneID" id="93528704"/>
<keyword evidence="3" id="KW-1003">Cell membrane</keyword>
<keyword evidence="2" id="KW-0813">Transport</keyword>
<dbReference type="GO" id="GO:0015173">
    <property type="term" value="F:aromatic amino acid transmembrane transporter activity"/>
    <property type="evidence" value="ECO:0007669"/>
    <property type="project" value="InterPro"/>
</dbReference>
<keyword evidence="6" id="KW-0029">Amino-acid transport</keyword>
<evidence type="ECO:0000256" key="7">
    <source>
        <dbReference type="ARBA" id="ARBA00022989"/>
    </source>
</evidence>
<reference evidence="11 12" key="1">
    <citation type="submission" date="2018-06" db="EMBL/GenBank/DDBJ databases">
        <authorList>
            <consortium name="Pathogen Informatics"/>
            <person name="Doyle S."/>
        </authorList>
    </citation>
    <scope>NUCLEOTIDE SEQUENCE [LARGE SCALE GENOMIC DNA]</scope>
    <source>
        <strain evidence="11 12">NCTC11179</strain>
    </source>
</reference>
<gene>
    <name evidence="11" type="primary">tyrP_1</name>
    <name evidence="10" type="ORF">I6I88_13605</name>
    <name evidence="11" type="ORF">NCTC11179_02006</name>
</gene>
<feature type="transmembrane region" description="Helical" evidence="9">
    <location>
        <begin position="153"/>
        <end position="174"/>
    </location>
</feature>
<evidence type="ECO:0000256" key="6">
    <source>
        <dbReference type="ARBA" id="ARBA00022970"/>
    </source>
</evidence>
<sequence length="398" mass="43721">MQKLIGSILIVAGTTIGAGMLAMPIISANVGFLFMSFILFCIWFAMFYTSVLLVNVYRYNSPEDGLNTLTTKYLGKPGAYITGLSMLTLMYALTSAYIAGGGDILRTNLEQLLHLEVSPQLSAILFTLLFGGIIAFGTRAVDYSTKVVFSIKILCLCLVLGLLLPHIEMAYLAYIPQSPLPVLATIPIIFTSFGFSVVIPSLVKYLDGNLRQLKWVFFIGSIIPLLLYLIWELTILGNIESSVFSEILKNNAGLEGLLVSIKEINSSPFIKIAFTIFAAAAILTSFWGVALALNDYIKDLAKDRPKIKHNVSAFILTFLPPILFALFYPDGFVIALGYASISLVVLALIIPMLMLQKAKKIAGEKTSILQYIIYGFLWILSLLIVVLQLLLAFEVLPS</sequence>
<dbReference type="InterPro" id="IPR013059">
    <property type="entry name" value="Trp_tyr_transpt"/>
</dbReference>
<feature type="transmembrane region" description="Helical" evidence="9">
    <location>
        <begin position="7"/>
        <end position="26"/>
    </location>
</feature>
<dbReference type="AlphaFoldDB" id="A0A378RTS7"/>
<evidence type="ECO:0000313" key="13">
    <source>
        <dbReference type="Proteomes" id="UP000596202"/>
    </source>
</evidence>